<reference evidence="3" key="1">
    <citation type="submission" date="2023-10" db="EMBL/GenBank/DDBJ databases">
        <authorList>
            <person name="Noh H."/>
        </authorList>
    </citation>
    <scope>NUCLEOTIDE SEQUENCE</scope>
    <source>
        <strain evidence="3">DUCC4014</strain>
    </source>
</reference>
<feature type="signal peptide" evidence="2">
    <location>
        <begin position="1"/>
        <end position="19"/>
    </location>
</feature>
<feature type="region of interest" description="Disordered" evidence="1">
    <location>
        <begin position="24"/>
        <end position="63"/>
    </location>
</feature>
<evidence type="ECO:0000256" key="1">
    <source>
        <dbReference type="SAM" id="MobiDB-lite"/>
    </source>
</evidence>
<dbReference type="AlphaFoldDB" id="A0AAF0YK12"/>
<dbReference type="EMBL" id="CP086720">
    <property type="protein sequence ID" value="WOO85479.1"/>
    <property type="molecule type" value="Genomic_DNA"/>
</dbReference>
<sequence length="214" mass="22708">MRLINVIPLLAALAATATAAGIPAQPEARAPDVAAREGADAVASGGDPNGGKYQPPAPWEKDDQGFTYVPVQDDGTLAVPNPNEAALDPNSANSIGAAAIIPIASIVAAVLKAVMAGIQGEVNKQGAFVHGLIDKHKEIAPDKNVFVFQRFKGFTWTASWDSFQEDTVKYKNKYFGVISFKGTGELNSNGADGGWANWGWYGNWNKDGNKVNFY</sequence>
<keyword evidence="4" id="KW-1185">Reference proteome</keyword>
<keyword evidence="2" id="KW-0732">Signal</keyword>
<organism evidence="3 4">
    <name type="scientific">Vanrija pseudolonga</name>
    <dbReference type="NCBI Taxonomy" id="143232"/>
    <lineage>
        <taxon>Eukaryota</taxon>
        <taxon>Fungi</taxon>
        <taxon>Dikarya</taxon>
        <taxon>Basidiomycota</taxon>
        <taxon>Agaricomycotina</taxon>
        <taxon>Tremellomycetes</taxon>
        <taxon>Trichosporonales</taxon>
        <taxon>Trichosporonaceae</taxon>
        <taxon>Vanrija</taxon>
    </lineage>
</organism>
<accession>A0AAF0YK12</accession>
<evidence type="ECO:0000313" key="4">
    <source>
        <dbReference type="Proteomes" id="UP000827549"/>
    </source>
</evidence>
<dbReference type="Proteomes" id="UP000827549">
    <property type="component" value="Chromosome 7"/>
</dbReference>
<name>A0AAF0YK12_9TREE</name>
<gene>
    <name evidence="3" type="ORF">LOC62_07G008978</name>
</gene>
<evidence type="ECO:0000256" key="2">
    <source>
        <dbReference type="SAM" id="SignalP"/>
    </source>
</evidence>
<feature type="chain" id="PRO_5041965042" evidence="2">
    <location>
        <begin position="20"/>
        <end position="214"/>
    </location>
</feature>
<proteinExistence type="predicted"/>
<dbReference type="GeneID" id="87812142"/>
<protein>
    <submittedName>
        <fullName evidence="3">Uncharacterized protein</fullName>
    </submittedName>
</protein>
<dbReference type="RefSeq" id="XP_062631505.1">
    <property type="nucleotide sequence ID" value="XM_062775521.1"/>
</dbReference>
<evidence type="ECO:0000313" key="3">
    <source>
        <dbReference type="EMBL" id="WOO85479.1"/>
    </source>
</evidence>